<name>A0A6I3L416_9NOCA</name>
<evidence type="ECO:0000256" key="5">
    <source>
        <dbReference type="RuleBase" id="RU362125"/>
    </source>
</evidence>
<dbReference type="PANTHER" id="PTHR43831:SF1">
    <property type="entry name" value="ISOBUTYRYL-COA DEHYDROGENASE, MITOCHONDRIAL"/>
    <property type="match status" value="1"/>
</dbReference>
<protein>
    <submittedName>
        <fullName evidence="9">Acyl-CoA dehydrogenase</fullName>
    </submittedName>
</protein>
<dbReference type="Gene3D" id="1.10.540.10">
    <property type="entry name" value="Acyl-CoA dehydrogenase/oxidase, N-terminal domain"/>
    <property type="match status" value="1"/>
</dbReference>
<organism evidence="9 10">
    <name type="scientific">Nocardia aurantiaca</name>
    <dbReference type="NCBI Taxonomy" id="2675850"/>
    <lineage>
        <taxon>Bacteria</taxon>
        <taxon>Bacillati</taxon>
        <taxon>Actinomycetota</taxon>
        <taxon>Actinomycetes</taxon>
        <taxon>Mycobacteriales</taxon>
        <taxon>Nocardiaceae</taxon>
        <taxon>Nocardia</taxon>
    </lineage>
</organism>
<dbReference type="InterPro" id="IPR006091">
    <property type="entry name" value="Acyl-CoA_Oxase/DH_mid-dom"/>
</dbReference>
<dbReference type="EMBL" id="WMBB01000011">
    <property type="protein sequence ID" value="MTE15680.1"/>
    <property type="molecule type" value="Genomic_DNA"/>
</dbReference>
<evidence type="ECO:0000313" key="9">
    <source>
        <dbReference type="EMBL" id="MTE15680.1"/>
    </source>
</evidence>
<dbReference type="GO" id="GO:0050660">
    <property type="term" value="F:flavin adenine dinucleotide binding"/>
    <property type="evidence" value="ECO:0007669"/>
    <property type="project" value="InterPro"/>
</dbReference>
<dbReference type="Pfam" id="PF00441">
    <property type="entry name" value="Acyl-CoA_dh_1"/>
    <property type="match status" value="1"/>
</dbReference>
<keyword evidence="5" id="KW-0560">Oxidoreductase</keyword>
<feature type="domain" description="Acyl-CoA dehydrogenase/oxidase N-terminal" evidence="8">
    <location>
        <begin position="21"/>
        <end position="91"/>
    </location>
</feature>
<dbReference type="SUPFAM" id="SSF47203">
    <property type="entry name" value="Acyl-CoA dehydrogenase C-terminal domain-like"/>
    <property type="match status" value="1"/>
</dbReference>
<dbReference type="CDD" id="cd00567">
    <property type="entry name" value="ACAD"/>
    <property type="match status" value="1"/>
</dbReference>
<dbReference type="InterPro" id="IPR009100">
    <property type="entry name" value="AcylCoA_DH/oxidase_NM_dom_sf"/>
</dbReference>
<comment type="cofactor">
    <cofactor evidence="1 5">
        <name>FAD</name>
        <dbReference type="ChEBI" id="CHEBI:57692"/>
    </cofactor>
</comment>
<comment type="caution">
    <text evidence="9">The sequence shown here is derived from an EMBL/GenBank/DDBJ whole genome shotgun (WGS) entry which is preliminary data.</text>
</comment>
<dbReference type="RefSeq" id="WP_154790129.1">
    <property type="nucleotide sequence ID" value="NZ_WMBB01000011.1"/>
</dbReference>
<feature type="domain" description="Acyl-CoA dehydrogenase/oxidase C-terminal" evidence="6">
    <location>
        <begin position="270"/>
        <end position="372"/>
    </location>
</feature>
<dbReference type="PANTHER" id="PTHR43831">
    <property type="entry name" value="ISOBUTYRYL-COA DEHYDROGENASE"/>
    <property type="match status" value="1"/>
</dbReference>
<feature type="domain" description="Acyl-CoA oxidase/dehydrogenase middle" evidence="7">
    <location>
        <begin position="144"/>
        <end position="221"/>
    </location>
</feature>
<dbReference type="InterPro" id="IPR037069">
    <property type="entry name" value="AcylCoA_DH/ox_N_sf"/>
</dbReference>
<evidence type="ECO:0000256" key="1">
    <source>
        <dbReference type="ARBA" id="ARBA00001974"/>
    </source>
</evidence>
<evidence type="ECO:0000259" key="8">
    <source>
        <dbReference type="Pfam" id="PF02771"/>
    </source>
</evidence>
<dbReference type="InterPro" id="IPR013786">
    <property type="entry name" value="AcylCoA_DH/ox_N"/>
</dbReference>
<dbReference type="InterPro" id="IPR036250">
    <property type="entry name" value="AcylCo_DH-like_C"/>
</dbReference>
<dbReference type="InterPro" id="IPR052547">
    <property type="entry name" value="Mito_Isobutyryl-CoADH"/>
</dbReference>
<evidence type="ECO:0000256" key="2">
    <source>
        <dbReference type="ARBA" id="ARBA00009347"/>
    </source>
</evidence>
<proteinExistence type="inferred from homology"/>
<comment type="similarity">
    <text evidence="2 5">Belongs to the acyl-CoA dehydrogenase family.</text>
</comment>
<dbReference type="SUPFAM" id="SSF56645">
    <property type="entry name" value="Acyl-CoA dehydrogenase NM domain-like"/>
    <property type="match status" value="1"/>
</dbReference>
<evidence type="ECO:0000259" key="6">
    <source>
        <dbReference type="Pfam" id="PF00441"/>
    </source>
</evidence>
<dbReference type="GO" id="GO:0016627">
    <property type="term" value="F:oxidoreductase activity, acting on the CH-CH group of donors"/>
    <property type="evidence" value="ECO:0007669"/>
    <property type="project" value="InterPro"/>
</dbReference>
<dbReference type="Pfam" id="PF02770">
    <property type="entry name" value="Acyl-CoA_dh_M"/>
    <property type="match status" value="1"/>
</dbReference>
<dbReference type="Gene3D" id="2.40.110.10">
    <property type="entry name" value="Butyryl-CoA Dehydrogenase, subunit A, domain 2"/>
    <property type="match status" value="1"/>
</dbReference>
<reference evidence="9 10" key="1">
    <citation type="submission" date="2019-11" db="EMBL/GenBank/DDBJ databases">
        <title>Nocardia sp. nov. CT2-14 isolated from soil.</title>
        <authorList>
            <person name="Kanchanasin P."/>
            <person name="Tanasupawat S."/>
            <person name="Yuki M."/>
            <person name="Kudo T."/>
        </authorList>
    </citation>
    <scope>NUCLEOTIDE SEQUENCE [LARGE SCALE GENOMIC DNA]</scope>
    <source>
        <strain evidence="9 10">CT2-14</strain>
    </source>
</reference>
<dbReference type="Gene3D" id="1.20.140.10">
    <property type="entry name" value="Butyryl-CoA Dehydrogenase, subunit A, domain 3"/>
    <property type="match status" value="1"/>
</dbReference>
<accession>A0A6I3L416</accession>
<dbReference type="Proteomes" id="UP000432464">
    <property type="component" value="Unassembled WGS sequence"/>
</dbReference>
<evidence type="ECO:0000256" key="3">
    <source>
        <dbReference type="ARBA" id="ARBA00022630"/>
    </source>
</evidence>
<dbReference type="AlphaFoldDB" id="A0A6I3L416"/>
<dbReference type="InterPro" id="IPR046373">
    <property type="entry name" value="Acyl-CoA_Oxase/DH_mid-dom_sf"/>
</dbReference>
<keyword evidence="10" id="KW-1185">Reference proteome</keyword>
<evidence type="ECO:0000313" key="10">
    <source>
        <dbReference type="Proteomes" id="UP000432464"/>
    </source>
</evidence>
<dbReference type="InterPro" id="IPR009075">
    <property type="entry name" value="AcylCo_DH/oxidase_C"/>
</dbReference>
<dbReference type="Pfam" id="PF02771">
    <property type="entry name" value="Acyl-CoA_dh_N"/>
    <property type="match status" value="1"/>
</dbReference>
<evidence type="ECO:0000259" key="7">
    <source>
        <dbReference type="Pfam" id="PF02770"/>
    </source>
</evidence>
<gene>
    <name evidence="9" type="ORF">GLP40_23275</name>
</gene>
<evidence type="ECO:0000256" key="4">
    <source>
        <dbReference type="ARBA" id="ARBA00022827"/>
    </source>
</evidence>
<keyword evidence="4 5" id="KW-0274">FAD</keyword>
<keyword evidence="3 5" id="KW-0285">Flavoprotein</keyword>
<dbReference type="PIRSF" id="PIRSF016578">
    <property type="entry name" value="HsaA"/>
    <property type="match status" value="1"/>
</dbReference>
<sequence length="397" mass="42056">MTVAVAVQAGLPAGWDESAFESVLDRIAAQAAGYDRASTFPYDSFSALREIGAPALVVPREFGGGGADLATAVEVIERVGAADASVGLILQWNYTNHLDLLHPDCPWPPELREAVLRSAATDGALINGLAVERELGSLARGGLPATTATRLPSGDWRIDGEKAYATGISGLTWFTVTTRTADPEPRLATFLLDRSASGWRVEPTWNHLGLRASDTQSVVFDGTVVPHARLLQVRDPSSGPGPVRQGRQALPLLLAANYNGVALAARDWLTTYLHTRVPTALGASLATVPRFHDRVGEIEAAIQTSRALVRQAVAALAVDPGSALPSVAKHVATTTAVRVTESALDLTGNPGLDRRHALERHHRDAMVGRIHSPQSDLVLSNLGRAAIARAAPPADRQ</sequence>